<dbReference type="SUPFAM" id="SSF56672">
    <property type="entry name" value="DNA/RNA polymerases"/>
    <property type="match status" value="1"/>
</dbReference>
<organism evidence="2 3">
    <name type="scientific">Aldrovandia affinis</name>
    <dbReference type="NCBI Taxonomy" id="143900"/>
    <lineage>
        <taxon>Eukaryota</taxon>
        <taxon>Metazoa</taxon>
        <taxon>Chordata</taxon>
        <taxon>Craniata</taxon>
        <taxon>Vertebrata</taxon>
        <taxon>Euteleostomi</taxon>
        <taxon>Actinopterygii</taxon>
        <taxon>Neopterygii</taxon>
        <taxon>Teleostei</taxon>
        <taxon>Notacanthiformes</taxon>
        <taxon>Halosauridae</taxon>
        <taxon>Aldrovandia</taxon>
    </lineage>
</organism>
<gene>
    <name evidence="2" type="ORF">AAFF_G00185700</name>
</gene>
<evidence type="ECO:0000313" key="2">
    <source>
        <dbReference type="EMBL" id="KAJ8385474.1"/>
    </source>
</evidence>
<dbReference type="Proteomes" id="UP001221898">
    <property type="component" value="Unassembled WGS sequence"/>
</dbReference>
<dbReference type="InterPro" id="IPR015095">
    <property type="entry name" value="AlkB_hom8_N"/>
</dbReference>
<dbReference type="Pfam" id="PF09004">
    <property type="entry name" value="ALKBH8_N"/>
    <property type="match status" value="1"/>
</dbReference>
<dbReference type="PANTHER" id="PTHR33332">
    <property type="entry name" value="REVERSE TRANSCRIPTASE DOMAIN-CONTAINING PROTEIN"/>
    <property type="match status" value="1"/>
</dbReference>
<sequence>MKCFERLILHHLKAMTDALQDPQQFAYRANRSVDDAINLALHHILQHLDSAHTYTRILFVDFSSAFNTIIPDLLLDTLLLLNVPSPLCHWIHDFLTNRKQCVKVGDLTSDPLLLSTGAPQGCVLSSLLYSLYTNDCTSNSESVKLLKFADDTTLIGLISDGDESRYREEVSQLVSWCGANNLELNTQKTVEMVIDFRRKPTPLPPLEIHGTMVSRAESYKFLGTTIQQDLKWDKNITTITKKAQQRMYFL</sequence>
<dbReference type="Pfam" id="PF00078">
    <property type="entry name" value="RVT_1"/>
    <property type="match status" value="1"/>
</dbReference>
<evidence type="ECO:0000313" key="3">
    <source>
        <dbReference type="Proteomes" id="UP001221898"/>
    </source>
</evidence>
<feature type="domain" description="Reverse transcriptase" evidence="1">
    <location>
        <begin position="1"/>
        <end position="226"/>
    </location>
</feature>
<name>A0AAD7RJP8_9TELE</name>
<dbReference type="GO" id="GO:0008168">
    <property type="term" value="F:methyltransferase activity"/>
    <property type="evidence" value="ECO:0007669"/>
    <property type="project" value="InterPro"/>
</dbReference>
<accession>A0AAD7RJP8</accession>
<proteinExistence type="predicted"/>
<dbReference type="AlphaFoldDB" id="A0AAD7RJP8"/>
<reference evidence="2" key="1">
    <citation type="journal article" date="2023" name="Science">
        <title>Genome structures resolve the early diversification of teleost fishes.</title>
        <authorList>
            <person name="Parey E."/>
            <person name="Louis A."/>
            <person name="Montfort J."/>
            <person name="Bouchez O."/>
            <person name="Roques C."/>
            <person name="Iampietro C."/>
            <person name="Lluch J."/>
            <person name="Castinel A."/>
            <person name="Donnadieu C."/>
            <person name="Desvignes T."/>
            <person name="Floi Bucao C."/>
            <person name="Jouanno E."/>
            <person name="Wen M."/>
            <person name="Mejri S."/>
            <person name="Dirks R."/>
            <person name="Jansen H."/>
            <person name="Henkel C."/>
            <person name="Chen W.J."/>
            <person name="Zahm M."/>
            <person name="Cabau C."/>
            <person name="Klopp C."/>
            <person name="Thompson A.W."/>
            <person name="Robinson-Rechavi M."/>
            <person name="Braasch I."/>
            <person name="Lecointre G."/>
            <person name="Bobe J."/>
            <person name="Postlethwait J.H."/>
            <person name="Berthelot C."/>
            <person name="Roest Crollius H."/>
            <person name="Guiguen Y."/>
        </authorList>
    </citation>
    <scope>NUCLEOTIDE SEQUENCE</scope>
    <source>
        <strain evidence="2">NC1722</strain>
    </source>
</reference>
<evidence type="ECO:0000259" key="1">
    <source>
        <dbReference type="PROSITE" id="PS50878"/>
    </source>
</evidence>
<dbReference type="CDD" id="cd01650">
    <property type="entry name" value="RT_nLTR_like"/>
    <property type="match status" value="1"/>
</dbReference>
<dbReference type="GO" id="GO:0016706">
    <property type="term" value="F:2-oxoglutarate-dependent dioxygenase activity"/>
    <property type="evidence" value="ECO:0007669"/>
    <property type="project" value="InterPro"/>
</dbReference>
<protein>
    <recommendedName>
        <fullName evidence="1">Reverse transcriptase domain-containing protein</fullName>
    </recommendedName>
</protein>
<dbReference type="EMBL" id="JAINUG010000249">
    <property type="protein sequence ID" value="KAJ8385474.1"/>
    <property type="molecule type" value="Genomic_DNA"/>
</dbReference>
<dbReference type="InterPro" id="IPR043502">
    <property type="entry name" value="DNA/RNA_pol_sf"/>
</dbReference>
<dbReference type="InterPro" id="IPR000477">
    <property type="entry name" value="RT_dom"/>
</dbReference>
<keyword evidence="3" id="KW-1185">Reference proteome</keyword>
<dbReference type="PROSITE" id="PS50878">
    <property type="entry name" value="RT_POL"/>
    <property type="match status" value="1"/>
</dbReference>
<comment type="caution">
    <text evidence="2">The sequence shown here is derived from an EMBL/GenBank/DDBJ whole genome shotgun (WGS) entry which is preliminary data.</text>
</comment>